<dbReference type="InParanoid" id="M0MS86"/>
<dbReference type="Pfam" id="PF00534">
    <property type="entry name" value="Glycos_transf_1"/>
    <property type="match status" value="1"/>
</dbReference>
<evidence type="ECO:0000313" key="3">
    <source>
        <dbReference type="Proteomes" id="UP000011669"/>
    </source>
</evidence>
<name>M0MS86_9EURY</name>
<dbReference type="PANTHER" id="PTHR45919">
    <property type="entry name" value="GDP-MAN:MAN(3)GLCNAC(2)-PP-DOL ALPHA-1,2-MANNOSYLTRANSFERASE"/>
    <property type="match status" value="1"/>
</dbReference>
<accession>M0MS86</accession>
<keyword evidence="2" id="KW-0808">Transferase</keyword>
<reference evidence="2 3" key="1">
    <citation type="journal article" date="2014" name="PLoS Genet.">
        <title>Phylogenetically driven sequencing of extremely halophilic archaea reveals strategies for static and dynamic osmo-response.</title>
        <authorList>
            <person name="Becker E.A."/>
            <person name="Seitzer P.M."/>
            <person name="Tritt A."/>
            <person name="Larsen D."/>
            <person name="Krusor M."/>
            <person name="Yao A.I."/>
            <person name="Wu D."/>
            <person name="Madern D."/>
            <person name="Eisen J.A."/>
            <person name="Darling A.E."/>
            <person name="Facciotti M.T."/>
        </authorList>
    </citation>
    <scope>NUCLEOTIDE SEQUENCE [LARGE SCALE GENOMIC DNA]</scope>
    <source>
        <strain evidence="2 3">DSM 5350</strain>
    </source>
</reference>
<protein>
    <submittedName>
        <fullName evidence="2">Group 1 glycosyl transferase</fullName>
    </submittedName>
</protein>
<comment type="caution">
    <text evidence="2">The sequence shown here is derived from an EMBL/GenBank/DDBJ whole genome shotgun (WGS) entry which is preliminary data.</text>
</comment>
<dbReference type="GO" id="GO:0006487">
    <property type="term" value="P:protein N-linked glycosylation"/>
    <property type="evidence" value="ECO:0007669"/>
    <property type="project" value="TreeGrafter"/>
</dbReference>
<dbReference type="GO" id="GO:0016020">
    <property type="term" value="C:membrane"/>
    <property type="evidence" value="ECO:0007669"/>
    <property type="project" value="TreeGrafter"/>
</dbReference>
<dbReference type="AlphaFoldDB" id="M0MS86"/>
<feature type="domain" description="Glycosyl transferase family 1" evidence="1">
    <location>
        <begin position="166"/>
        <end position="322"/>
    </location>
</feature>
<dbReference type="SUPFAM" id="SSF53756">
    <property type="entry name" value="UDP-Glycosyltransferase/glycogen phosphorylase"/>
    <property type="match status" value="1"/>
</dbReference>
<organism evidence="2 3">
    <name type="scientific">Halococcus saccharolyticus DSM 5350</name>
    <dbReference type="NCBI Taxonomy" id="1227455"/>
    <lineage>
        <taxon>Archaea</taxon>
        <taxon>Methanobacteriati</taxon>
        <taxon>Methanobacteriota</taxon>
        <taxon>Stenosarchaea group</taxon>
        <taxon>Halobacteria</taxon>
        <taxon>Halobacteriales</taxon>
        <taxon>Halococcaceae</taxon>
        <taxon>Halococcus</taxon>
    </lineage>
</organism>
<evidence type="ECO:0000259" key="1">
    <source>
        <dbReference type="Pfam" id="PF00534"/>
    </source>
</evidence>
<dbReference type="Proteomes" id="UP000011669">
    <property type="component" value="Unassembled WGS sequence"/>
</dbReference>
<proteinExistence type="predicted"/>
<dbReference type="InterPro" id="IPR038013">
    <property type="entry name" value="ALG11"/>
</dbReference>
<sequence>MLEALQDHYDVTLLSLTNPDISGLNSYYNTAVSEQKIEIQQIGWMTPALYKSTKRFHLMKNALVSRLVAQRSDEFDLIFCTYNELSLSGRSLQYIHMPHFRRWAKNENTDSSSGIYDEISKLIEGFDMKMIGSSRLLANSAWTAGVTEETYGTRPEVVYPPVDTTEFVNTPWTERENGFVTIGRLVPYKNVLRSINITKRLRDRGHDTHIHVIGPSLDSSYAERIKTVARDHDFVRLEGEISRTKLVELVSTHRYGIHGTDHEHFGMAVAELAAGGTIPFVPNGGGQREIVHERAELLYETADEAVGKIDRVLSNPKLQTGLSRQLNDIEERFGRDRFRKEIRKLVEEILHQNNP</sequence>
<evidence type="ECO:0000313" key="2">
    <source>
        <dbReference type="EMBL" id="EMA47330.1"/>
    </source>
</evidence>
<dbReference type="PANTHER" id="PTHR45919:SF1">
    <property type="entry name" value="GDP-MAN:MAN(3)GLCNAC(2)-PP-DOL ALPHA-1,2-MANNOSYLTRANSFERASE"/>
    <property type="match status" value="1"/>
</dbReference>
<dbReference type="CDD" id="cd03801">
    <property type="entry name" value="GT4_PimA-like"/>
    <property type="match status" value="1"/>
</dbReference>
<dbReference type="EMBL" id="AOMD01000007">
    <property type="protein sequence ID" value="EMA47330.1"/>
    <property type="molecule type" value="Genomic_DNA"/>
</dbReference>
<keyword evidence="3" id="KW-1185">Reference proteome</keyword>
<dbReference type="InterPro" id="IPR001296">
    <property type="entry name" value="Glyco_trans_1"/>
</dbReference>
<dbReference type="Gene3D" id="3.40.50.2000">
    <property type="entry name" value="Glycogen Phosphorylase B"/>
    <property type="match status" value="1"/>
</dbReference>
<dbReference type="GO" id="GO:0004377">
    <property type="term" value="F:GDP-Man:Man(3)GlcNAc(2)-PP-Dol alpha-1,2-mannosyltransferase activity"/>
    <property type="evidence" value="ECO:0007669"/>
    <property type="project" value="InterPro"/>
</dbReference>
<gene>
    <name evidence="2" type="ORF">C449_01955</name>
</gene>
<dbReference type="STRING" id="1227455.C449_01955"/>